<feature type="region of interest" description="Disordered" evidence="1">
    <location>
        <begin position="161"/>
        <end position="417"/>
    </location>
</feature>
<dbReference type="GeneID" id="85307281"/>
<dbReference type="EMBL" id="MU839005">
    <property type="protein sequence ID" value="KAK1768621.1"/>
    <property type="molecule type" value="Genomic_DNA"/>
</dbReference>
<dbReference type="Proteomes" id="UP001244011">
    <property type="component" value="Unassembled WGS sequence"/>
</dbReference>
<evidence type="ECO:0000313" key="3">
    <source>
        <dbReference type="Proteomes" id="UP001244011"/>
    </source>
</evidence>
<protein>
    <submittedName>
        <fullName evidence="2">Uncharacterized protein</fullName>
    </submittedName>
</protein>
<feature type="compositionally biased region" description="Low complexity" evidence="1">
    <location>
        <begin position="400"/>
        <end position="410"/>
    </location>
</feature>
<accession>A0AAJ0C6L5</accession>
<feature type="compositionally biased region" description="Acidic residues" evidence="1">
    <location>
        <begin position="104"/>
        <end position="115"/>
    </location>
</feature>
<organism evidence="2 3">
    <name type="scientific">Phialemonium atrogriseum</name>
    <dbReference type="NCBI Taxonomy" id="1093897"/>
    <lineage>
        <taxon>Eukaryota</taxon>
        <taxon>Fungi</taxon>
        <taxon>Dikarya</taxon>
        <taxon>Ascomycota</taxon>
        <taxon>Pezizomycotina</taxon>
        <taxon>Sordariomycetes</taxon>
        <taxon>Sordariomycetidae</taxon>
        <taxon>Cephalothecales</taxon>
        <taxon>Cephalothecaceae</taxon>
        <taxon>Phialemonium</taxon>
    </lineage>
</organism>
<feature type="compositionally biased region" description="Basic and acidic residues" evidence="1">
    <location>
        <begin position="177"/>
        <end position="188"/>
    </location>
</feature>
<proteinExistence type="predicted"/>
<feature type="compositionally biased region" description="Polar residues" evidence="1">
    <location>
        <begin position="24"/>
        <end position="33"/>
    </location>
</feature>
<gene>
    <name evidence="2" type="ORF">QBC33DRAFT_384911</name>
</gene>
<reference evidence="2" key="1">
    <citation type="submission" date="2023-06" db="EMBL/GenBank/DDBJ databases">
        <title>Genome-scale phylogeny and comparative genomics of the fungal order Sordariales.</title>
        <authorList>
            <consortium name="Lawrence Berkeley National Laboratory"/>
            <person name="Hensen N."/>
            <person name="Bonometti L."/>
            <person name="Westerberg I."/>
            <person name="Brannstrom I.O."/>
            <person name="Guillou S."/>
            <person name="Cros-Aarteil S."/>
            <person name="Calhoun S."/>
            <person name="Haridas S."/>
            <person name="Kuo A."/>
            <person name="Mondo S."/>
            <person name="Pangilinan J."/>
            <person name="Riley R."/>
            <person name="Labutti K."/>
            <person name="Andreopoulos B."/>
            <person name="Lipzen A."/>
            <person name="Chen C."/>
            <person name="Yanf M."/>
            <person name="Daum C."/>
            <person name="Ng V."/>
            <person name="Clum A."/>
            <person name="Steindorff A."/>
            <person name="Ohm R."/>
            <person name="Martin F."/>
            <person name="Silar P."/>
            <person name="Natvig D."/>
            <person name="Lalanne C."/>
            <person name="Gautier V."/>
            <person name="Ament-Velasquez S.L."/>
            <person name="Kruys A."/>
            <person name="Hutchinson M.I."/>
            <person name="Powell A.J."/>
            <person name="Barry K."/>
            <person name="Miller A.N."/>
            <person name="Grigoriev I.V."/>
            <person name="Debuchy R."/>
            <person name="Gladieux P."/>
            <person name="Thoren M.H."/>
            <person name="Johannesson H."/>
        </authorList>
    </citation>
    <scope>NUCLEOTIDE SEQUENCE</scope>
    <source>
        <strain evidence="2">8032-3</strain>
    </source>
</reference>
<sequence length="630" mass="67190">MSADLFAAFNSSFQSPAQQQSPQTISAGSQASGSKGDPFPTLTPSAAQSQQQQNLQSTQWKPYHSQQPDQKPQPWFMSQPQTAPVILETSSDLAGSSSVSNAKEDDDDGWGDFEDALQSTSTATIPPGPASALGSPPAQPNVLAQVPFRTRMVRASTIDLMTNSLVPIGGPAPKSAAPRDRPFGEAPEKPQVPRPKSSDPNVLFDADDFDGEPLEDDDEFGDFETVPPPVPINVPTEQPVVDLLSTDFTPQRTETRKPPPSQLLSTFTPIEGLSPYPTAPRSPSFQARNPFPSLGVTTPKAAEFSAGEKPPSSSPVTAWPSPSPVTAWPSFDEDDGSGGPGQTNGAEDWGTFQDLPSKPAEPRTTNKSATSAQTSKDAKPASDWDWDAWDGDATHSGKQPTPAETPAKPEAGPPPVNVPPPSILLSLFPQLLGSATTYLFKPTSGQPGPIKDRVLSDPATVRFLRGYLALAAVAGRIVAGRKLRWQRDKFLSQGMAISAAAGGKRGMKLSGVDRSQASHEDREAADVAAAWGPIVGRLRSAVAAANLALGPGEPRLGAIPELADGLVVRTAKGALTAPKPCVICGLKRGERVVKVDFEVEDSFGEWWVEFWGHRSCRNFWLEHEVQLRQR</sequence>
<comment type="caution">
    <text evidence="2">The sequence shown here is derived from an EMBL/GenBank/DDBJ whole genome shotgun (WGS) entry which is preliminary data.</text>
</comment>
<dbReference type="RefSeq" id="XP_060284834.1">
    <property type="nucleotide sequence ID" value="XM_060424094.1"/>
</dbReference>
<dbReference type="AlphaFoldDB" id="A0AAJ0C6L5"/>
<dbReference type="PANTHER" id="PTHR42084">
    <property type="entry name" value="YALI0E26631P"/>
    <property type="match status" value="1"/>
</dbReference>
<feature type="compositionally biased region" description="Low complexity" evidence="1">
    <location>
        <begin position="42"/>
        <end position="59"/>
    </location>
</feature>
<feature type="compositionally biased region" description="Polar residues" evidence="1">
    <location>
        <begin position="363"/>
        <end position="375"/>
    </location>
</feature>
<evidence type="ECO:0000313" key="2">
    <source>
        <dbReference type="EMBL" id="KAK1768621.1"/>
    </source>
</evidence>
<name>A0AAJ0C6L5_9PEZI</name>
<feature type="compositionally biased region" description="Acidic residues" evidence="1">
    <location>
        <begin position="205"/>
        <end position="222"/>
    </location>
</feature>
<feature type="compositionally biased region" description="Polar residues" evidence="1">
    <location>
        <begin position="64"/>
        <end position="101"/>
    </location>
</feature>
<keyword evidence="3" id="KW-1185">Reference proteome</keyword>
<dbReference type="PANTHER" id="PTHR42084:SF1">
    <property type="entry name" value="SERINE_THREONINE-PROTEIN KINASE PPK6"/>
    <property type="match status" value="1"/>
</dbReference>
<feature type="region of interest" description="Disordered" evidence="1">
    <location>
        <begin position="1"/>
        <end position="143"/>
    </location>
</feature>
<evidence type="ECO:0000256" key="1">
    <source>
        <dbReference type="SAM" id="MobiDB-lite"/>
    </source>
</evidence>
<feature type="compositionally biased region" description="Low complexity" evidence="1">
    <location>
        <begin position="1"/>
        <end position="23"/>
    </location>
</feature>